<feature type="domain" description="Glycine transporter" evidence="8">
    <location>
        <begin position="9"/>
        <end position="80"/>
    </location>
</feature>
<dbReference type="InterPro" id="IPR005115">
    <property type="entry name" value="Gly_transporter"/>
</dbReference>
<evidence type="ECO:0000259" key="8">
    <source>
        <dbReference type="Pfam" id="PF03458"/>
    </source>
</evidence>
<feature type="transmembrane region" description="Helical" evidence="7">
    <location>
        <begin position="152"/>
        <end position="170"/>
    </location>
</feature>
<comment type="caution">
    <text evidence="9">The sequence shown here is derived from an EMBL/GenBank/DDBJ whole genome shotgun (WGS) entry which is preliminary data.</text>
</comment>
<evidence type="ECO:0000256" key="2">
    <source>
        <dbReference type="ARBA" id="ARBA00008193"/>
    </source>
</evidence>
<feature type="transmembrane region" description="Helical" evidence="7">
    <location>
        <begin position="121"/>
        <end position="140"/>
    </location>
</feature>
<comment type="subcellular location">
    <subcellularLocation>
        <location evidence="1">Cell membrane</location>
        <topology evidence="1">Multi-pass membrane protein</topology>
    </subcellularLocation>
</comment>
<evidence type="ECO:0000256" key="5">
    <source>
        <dbReference type="ARBA" id="ARBA00022989"/>
    </source>
</evidence>
<dbReference type="Pfam" id="PF03458">
    <property type="entry name" value="Gly_transporter"/>
    <property type="match status" value="2"/>
</dbReference>
<dbReference type="PANTHER" id="PTHR30506:SF3">
    <property type="entry name" value="UPF0126 INNER MEMBRANE PROTEIN YADS-RELATED"/>
    <property type="match status" value="1"/>
</dbReference>
<comment type="similarity">
    <text evidence="2">Belongs to the UPF0126 family.</text>
</comment>
<keyword evidence="5 7" id="KW-1133">Transmembrane helix</keyword>
<protein>
    <submittedName>
        <fullName evidence="9">Trimeric intracellular cation channel family protein</fullName>
    </submittedName>
</protein>
<keyword evidence="4 7" id="KW-0812">Transmembrane</keyword>
<keyword evidence="10" id="KW-1185">Reference proteome</keyword>
<dbReference type="EMBL" id="JAHRGL010000057">
    <property type="protein sequence ID" value="MBV2134297.1"/>
    <property type="molecule type" value="Genomic_DNA"/>
</dbReference>
<name>A0ABS6N176_9GAMM</name>
<evidence type="ECO:0000256" key="7">
    <source>
        <dbReference type="SAM" id="Phobius"/>
    </source>
</evidence>
<dbReference type="RefSeq" id="WP_217682740.1">
    <property type="nucleotide sequence ID" value="NZ_JAHRGL010000057.1"/>
</dbReference>
<dbReference type="PANTHER" id="PTHR30506">
    <property type="entry name" value="INNER MEMBRANE PROTEIN"/>
    <property type="match status" value="1"/>
</dbReference>
<evidence type="ECO:0000313" key="9">
    <source>
        <dbReference type="EMBL" id="MBV2134297.1"/>
    </source>
</evidence>
<evidence type="ECO:0000313" key="10">
    <source>
        <dbReference type="Proteomes" id="UP000813068"/>
    </source>
</evidence>
<evidence type="ECO:0000256" key="1">
    <source>
        <dbReference type="ARBA" id="ARBA00004651"/>
    </source>
</evidence>
<evidence type="ECO:0000256" key="4">
    <source>
        <dbReference type="ARBA" id="ARBA00022692"/>
    </source>
</evidence>
<dbReference type="Proteomes" id="UP000813068">
    <property type="component" value="Unassembled WGS sequence"/>
</dbReference>
<accession>A0ABS6N176</accession>
<sequence>MNAQTLFVALDLAGVFACAISGATAALQRRLDLFGVVMVAFITAVGGGVVRDLCIGATPPVGLSDWSYLVTAVLAALLTIGAGPLVERLAYPVLLFDALGLSVFAVTGAHKALAYGHNYEVAILLGTTTAVGGGIARDVLLNRVPAILRKEIYATAALLGASILVLGEALGWSRNWLTWLAIAACFVLRLLSLRYGWHLRLNVAERR</sequence>
<feature type="domain" description="Glycine transporter" evidence="8">
    <location>
        <begin position="95"/>
        <end position="166"/>
    </location>
</feature>
<evidence type="ECO:0000256" key="3">
    <source>
        <dbReference type="ARBA" id="ARBA00022475"/>
    </source>
</evidence>
<feature type="transmembrane region" description="Helical" evidence="7">
    <location>
        <begin position="93"/>
        <end position="115"/>
    </location>
</feature>
<reference evidence="9 10" key="1">
    <citation type="submission" date="2021-06" db="EMBL/GenBank/DDBJ databases">
        <title>Differences between aerobic and microaerobic xylene degrading microbial communities.</title>
        <authorList>
            <person name="Banerjee S."/>
            <person name="Tancsics A."/>
        </authorList>
    </citation>
    <scope>NUCLEOTIDE SEQUENCE [LARGE SCALE GENOMIC DNA]</scope>
    <source>
        <strain evidence="9 10">MAP12</strain>
    </source>
</reference>
<organism evidence="9 10">
    <name type="scientific">Geopseudomonas aromaticivorans</name>
    <dbReference type="NCBI Taxonomy" id="2849492"/>
    <lineage>
        <taxon>Bacteria</taxon>
        <taxon>Pseudomonadati</taxon>
        <taxon>Pseudomonadota</taxon>
        <taxon>Gammaproteobacteria</taxon>
        <taxon>Pseudomonadales</taxon>
        <taxon>Pseudomonadaceae</taxon>
        <taxon>Geopseudomonas</taxon>
    </lineage>
</organism>
<feature type="transmembrane region" description="Helical" evidence="7">
    <location>
        <begin position="66"/>
        <end position="86"/>
    </location>
</feature>
<keyword evidence="6 7" id="KW-0472">Membrane</keyword>
<gene>
    <name evidence="9" type="ORF">KRX52_16075</name>
</gene>
<feature type="transmembrane region" description="Helical" evidence="7">
    <location>
        <begin position="176"/>
        <end position="197"/>
    </location>
</feature>
<keyword evidence="3" id="KW-1003">Cell membrane</keyword>
<evidence type="ECO:0000256" key="6">
    <source>
        <dbReference type="ARBA" id="ARBA00023136"/>
    </source>
</evidence>
<feature type="transmembrane region" description="Helical" evidence="7">
    <location>
        <begin position="6"/>
        <end position="26"/>
    </location>
</feature>
<proteinExistence type="inferred from homology"/>
<feature type="transmembrane region" description="Helical" evidence="7">
    <location>
        <begin position="33"/>
        <end position="50"/>
    </location>
</feature>